<dbReference type="SMART" id="SM00318">
    <property type="entry name" value="SNc"/>
    <property type="match status" value="1"/>
</dbReference>
<protein>
    <submittedName>
        <fullName evidence="3">COG1525 Micrococcal nuclease (Thermonuclease) homologs</fullName>
    </submittedName>
</protein>
<dbReference type="PANTHER" id="PTHR12302:SF26">
    <property type="entry name" value="BLR1266 PROTEIN"/>
    <property type="match status" value="1"/>
</dbReference>
<dbReference type="Pfam" id="PF00565">
    <property type="entry name" value="SNase"/>
    <property type="match status" value="1"/>
</dbReference>
<organism evidence="3">
    <name type="scientific">uncultured Caudovirales phage</name>
    <dbReference type="NCBI Taxonomy" id="2100421"/>
    <lineage>
        <taxon>Viruses</taxon>
        <taxon>Duplodnaviria</taxon>
        <taxon>Heunggongvirae</taxon>
        <taxon>Uroviricota</taxon>
        <taxon>Caudoviricetes</taxon>
        <taxon>Peduoviridae</taxon>
        <taxon>Maltschvirus</taxon>
        <taxon>Maltschvirus maltsch</taxon>
    </lineage>
</organism>
<dbReference type="EMBL" id="LR796812">
    <property type="protein sequence ID" value="CAB4167730.1"/>
    <property type="molecule type" value="Genomic_DNA"/>
</dbReference>
<dbReference type="EMBL" id="LR797244">
    <property type="protein sequence ID" value="CAB4195929.1"/>
    <property type="molecule type" value="Genomic_DNA"/>
</dbReference>
<gene>
    <name evidence="3" type="ORF">UFOVP1293_67</name>
    <name evidence="4" type="ORF">UFOVP1644_85</name>
    <name evidence="2" type="ORF">UFOVP860_44</name>
</gene>
<dbReference type="Gene3D" id="2.40.50.90">
    <property type="match status" value="1"/>
</dbReference>
<feature type="domain" description="TNase-like" evidence="1">
    <location>
        <begin position="6"/>
        <end position="145"/>
    </location>
</feature>
<name>A0A6J5RFZ8_9CAUD</name>
<dbReference type="InterPro" id="IPR016071">
    <property type="entry name" value="Staphylococal_nuclease_OB-fold"/>
</dbReference>
<dbReference type="InterPro" id="IPR035437">
    <property type="entry name" value="SNase_OB-fold_sf"/>
</dbReference>
<evidence type="ECO:0000259" key="1">
    <source>
        <dbReference type="PROSITE" id="PS50830"/>
    </source>
</evidence>
<dbReference type="PROSITE" id="PS50830">
    <property type="entry name" value="TNASE_3"/>
    <property type="match status" value="1"/>
</dbReference>
<dbReference type="EMBL" id="LR797513">
    <property type="protein sequence ID" value="CAB4222622.1"/>
    <property type="molecule type" value="Genomic_DNA"/>
</dbReference>
<accession>A0A6J5RFZ8</accession>
<evidence type="ECO:0000313" key="2">
    <source>
        <dbReference type="EMBL" id="CAB4167730.1"/>
    </source>
</evidence>
<proteinExistence type="predicted"/>
<sequence length="145" mass="16023">MLFAGSVITAAAQTVTDGDTIKLDGVSYRIWGIDAAENKQLCPDGWPAGRAATTHMRELVHGRTVVCEFKTKDRYGRIVALCRANGEDIGAAMVRAGHAWAFVRYSRDYVDQEARARAERLSVHAHGCQPAWVWRAEQRAPASRP</sequence>
<evidence type="ECO:0000313" key="3">
    <source>
        <dbReference type="EMBL" id="CAB4195929.1"/>
    </source>
</evidence>
<evidence type="ECO:0000313" key="4">
    <source>
        <dbReference type="EMBL" id="CAB4222622.1"/>
    </source>
</evidence>
<dbReference type="PANTHER" id="PTHR12302">
    <property type="entry name" value="EBNA2 BINDING PROTEIN P100"/>
    <property type="match status" value="1"/>
</dbReference>
<dbReference type="SUPFAM" id="SSF50199">
    <property type="entry name" value="Staphylococcal nuclease"/>
    <property type="match status" value="1"/>
</dbReference>
<reference evidence="3" key="1">
    <citation type="submission" date="2020-05" db="EMBL/GenBank/DDBJ databases">
        <authorList>
            <person name="Chiriac C."/>
            <person name="Salcher M."/>
            <person name="Ghai R."/>
            <person name="Kavagutti S V."/>
        </authorList>
    </citation>
    <scope>NUCLEOTIDE SEQUENCE</scope>
</reference>